<dbReference type="RefSeq" id="WP_141850169.1">
    <property type="nucleotide sequence ID" value="NZ_BAAAPR010000018.1"/>
</dbReference>
<dbReference type="GO" id="GO:0008360">
    <property type="term" value="P:regulation of cell shape"/>
    <property type="evidence" value="ECO:0007669"/>
    <property type="project" value="UniProtKB-KW"/>
</dbReference>
<keyword evidence="13" id="KW-0961">Cell wall biogenesis/degradation</keyword>
<dbReference type="GO" id="GO:0005886">
    <property type="term" value="C:plasma membrane"/>
    <property type="evidence" value="ECO:0007669"/>
    <property type="project" value="UniProtKB-SubCell"/>
</dbReference>
<feature type="transmembrane region" description="Helical" evidence="23">
    <location>
        <begin position="372"/>
        <end position="394"/>
    </location>
</feature>
<feature type="transmembrane region" description="Helical" evidence="23">
    <location>
        <begin position="141"/>
        <end position="159"/>
    </location>
</feature>
<evidence type="ECO:0000256" key="9">
    <source>
        <dbReference type="ARBA" id="ARBA00022984"/>
    </source>
</evidence>
<keyword evidence="12" id="KW-0131">Cell cycle</keyword>
<evidence type="ECO:0000256" key="7">
    <source>
        <dbReference type="ARBA" id="ARBA00022692"/>
    </source>
</evidence>
<comment type="catalytic activity">
    <reaction evidence="20">
        <text>[GlcNAc-(1-&gt;4)-Mur2Ac(oyl-L-Ala-gamma-D-Glu-L-Lys-D-Ala-D-Ala)](n)-di-trans,octa-cis-undecaprenyl diphosphate + beta-D-GlcNAc-(1-&gt;4)-Mur2Ac(oyl-L-Ala-gamma-D-Glu-L-Lys-D-Ala-D-Ala)-di-trans,octa-cis-undecaprenyl diphosphate = [GlcNAc-(1-&gt;4)-Mur2Ac(oyl-L-Ala-gamma-D-Glu-L-Lys-D-Ala-D-Ala)](n+1)-di-trans,octa-cis-undecaprenyl diphosphate + di-trans,octa-cis-undecaprenyl diphosphate + H(+)</text>
        <dbReference type="Rhea" id="RHEA:23708"/>
        <dbReference type="Rhea" id="RHEA-COMP:9602"/>
        <dbReference type="Rhea" id="RHEA-COMP:9603"/>
        <dbReference type="ChEBI" id="CHEBI:15378"/>
        <dbReference type="ChEBI" id="CHEBI:58405"/>
        <dbReference type="ChEBI" id="CHEBI:60033"/>
        <dbReference type="ChEBI" id="CHEBI:78435"/>
        <dbReference type="EC" id="2.4.99.28"/>
    </reaction>
</comment>
<feature type="transmembrane region" description="Helical" evidence="23">
    <location>
        <begin position="219"/>
        <end position="238"/>
    </location>
</feature>
<dbReference type="GO" id="GO:0071555">
    <property type="term" value="P:cell wall organization"/>
    <property type="evidence" value="ECO:0007669"/>
    <property type="project" value="UniProtKB-KW"/>
</dbReference>
<feature type="transmembrane region" description="Helical" evidence="23">
    <location>
        <begin position="81"/>
        <end position="99"/>
    </location>
</feature>
<comment type="subcellular location">
    <subcellularLocation>
        <location evidence="1">Cell membrane</location>
        <topology evidence="1">Multi-pass membrane protein</topology>
    </subcellularLocation>
</comment>
<evidence type="ECO:0000256" key="21">
    <source>
        <dbReference type="ARBA" id="ARBA00049966"/>
    </source>
</evidence>
<evidence type="ECO:0000256" key="14">
    <source>
        <dbReference type="ARBA" id="ARBA00032370"/>
    </source>
</evidence>
<evidence type="ECO:0000256" key="5">
    <source>
        <dbReference type="ARBA" id="ARBA00022676"/>
    </source>
</evidence>
<dbReference type="GO" id="GO:0009252">
    <property type="term" value="P:peptidoglycan biosynthetic process"/>
    <property type="evidence" value="ECO:0007669"/>
    <property type="project" value="UniProtKB-KW"/>
</dbReference>
<feature type="region of interest" description="Disordered" evidence="22">
    <location>
        <begin position="1"/>
        <end position="23"/>
    </location>
</feature>
<evidence type="ECO:0000256" key="22">
    <source>
        <dbReference type="SAM" id="MobiDB-lite"/>
    </source>
</evidence>
<evidence type="ECO:0000256" key="13">
    <source>
        <dbReference type="ARBA" id="ARBA00023316"/>
    </source>
</evidence>
<dbReference type="Proteomes" id="UP000317893">
    <property type="component" value="Unassembled WGS sequence"/>
</dbReference>
<dbReference type="PANTHER" id="PTHR30474:SF2">
    <property type="entry name" value="PEPTIDOGLYCAN GLYCOSYLTRANSFERASE FTSW-RELATED"/>
    <property type="match status" value="1"/>
</dbReference>
<dbReference type="InterPro" id="IPR013437">
    <property type="entry name" value="FtsW"/>
</dbReference>
<evidence type="ECO:0000256" key="15">
    <source>
        <dbReference type="ARBA" id="ARBA00033270"/>
    </source>
</evidence>
<proteinExistence type="inferred from homology"/>
<comment type="similarity">
    <text evidence="16">Belongs to the SEDS family. FtsW subfamily.</text>
</comment>
<dbReference type="PANTHER" id="PTHR30474">
    <property type="entry name" value="CELL CYCLE PROTEIN"/>
    <property type="match status" value="1"/>
</dbReference>
<evidence type="ECO:0000256" key="6">
    <source>
        <dbReference type="ARBA" id="ARBA00022679"/>
    </source>
</evidence>
<keyword evidence="8" id="KW-0133">Cell shape</keyword>
<evidence type="ECO:0000256" key="1">
    <source>
        <dbReference type="ARBA" id="ARBA00004651"/>
    </source>
</evidence>
<evidence type="ECO:0000256" key="23">
    <source>
        <dbReference type="SAM" id="Phobius"/>
    </source>
</evidence>
<keyword evidence="4 24" id="KW-0132">Cell division</keyword>
<evidence type="ECO:0000256" key="17">
    <source>
        <dbReference type="ARBA" id="ARBA00041185"/>
    </source>
</evidence>
<feature type="transmembrane region" description="Helical" evidence="23">
    <location>
        <begin position="195"/>
        <end position="212"/>
    </location>
</feature>
<dbReference type="InterPro" id="IPR001182">
    <property type="entry name" value="FtsW/RodA"/>
</dbReference>
<evidence type="ECO:0000256" key="4">
    <source>
        <dbReference type="ARBA" id="ARBA00022618"/>
    </source>
</evidence>
<evidence type="ECO:0000256" key="19">
    <source>
        <dbReference type="ARBA" id="ARBA00044770"/>
    </source>
</evidence>
<feature type="compositionally biased region" description="Low complexity" evidence="22">
    <location>
        <begin position="1"/>
        <end position="11"/>
    </location>
</feature>
<dbReference type="InterPro" id="IPR018365">
    <property type="entry name" value="Cell_cycle_FtsW-rel_CS"/>
</dbReference>
<keyword evidence="25" id="KW-1185">Reference proteome</keyword>
<keyword evidence="11 23" id="KW-0472">Membrane</keyword>
<evidence type="ECO:0000256" key="10">
    <source>
        <dbReference type="ARBA" id="ARBA00022989"/>
    </source>
</evidence>
<dbReference type="NCBIfam" id="TIGR02614">
    <property type="entry name" value="ftsW"/>
    <property type="match status" value="1"/>
</dbReference>
<dbReference type="OrthoDB" id="9768187at2"/>
<evidence type="ECO:0000313" key="24">
    <source>
        <dbReference type="EMBL" id="TQJ11028.1"/>
    </source>
</evidence>
<dbReference type="PROSITE" id="PS00428">
    <property type="entry name" value="FTSW_RODA_SPOVE"/>
    <property type="match status" value="1"/>
</dbReference>
<feature type="transmembrane region" description="Helical" evidence="23">
    <location>
        <begin position="40"/>
        <end position="61"/>
    </location>
</feature>
<keyword evidence="7 23" id="KW-0812">Transmembrane</keyword>
<dbReference type="GO" id="GO:0051301">
    <property type="term" value="P:cell division"/>
    <property type="evidence" value="ECO:0007669"/>
    <property type="project" value="UniProtKB-KW"/>
</dbReference>
<comment type="pathway">
    <text evidence="2">Cell wall biogenesis; peptidoglycan biosynthesis.</text>
</comment>
<feature type="transmembrane region" description="Helical" evidence="23">
    <location>
        <begin position="312"/>
        <end position="330"/>
    </location>
</feature>
<dbReference type="GO" id="GO:0032153">
    <property type="term" value="C:cell division site"/>
    <property type="evidence" value="ECO:0007669"/>
    <property type="project" value="TreeGrafter"/>
</dbReference>
<evidence type="ECO:0000256" key="12">
    <source>
        <dbReference type="ARBA" id="ARBA00023306"/>
    </source>
</evidence>
<evidence type="ECO:0000313" key="25">
    <source>
        <dbReference type="Proteomes" id="UP000317893"/>
    </source>
</evidence>
<dbReference type="AlphaFoldDB" id="A0A542E6S3"/>
<feature type="transmembrane region" description="Helical" evidence="23">
    <location>
        <begin position="342"/>
        <end position="366"/>
    </location>
</feature>
<protein>
    <recommendedName>
        <fullName evidence="17">Probable peptidoglycan glycosyltransferase FtsW</fullName>
        <ecNumber evidence="19">2.4.99.28</ecNumber>
    </recommendedName>
    <alternativeName>
        <fullName evidence="18">Cell division protein FtsW</fullName>
    </alternativeName>
    <alternativeName>
        <fullName evidence="15">Cell wall polymerase</fullName>
    </alternativeName>
    <alternativeName>
        <fullName evidence="14">Peptidoglycan polymerase</fullName>
    </alternativeName>
</protein>
<gene>
    <name evidence="24" type="ORF">FB458_4177</name>
</gene>
<keyword evidence="9" id="KW-0573">Peptidoglycan synthesis</keyword>
<comment type="caution">
    <text evidence="24">The sequence shown here is derived from an EMBL/GenBank/DDBJ whole genome shotgun (WGS) entry which is preliminary data.</text>
</comment>
<evidence type="ECO:0000256" key="16">
    <source>
        <dbReference type="ARBA" id="ARBA00038053"/>
    </source>
</evidence>
<keyword evidence="3" id="KW-1003">Cell membrane</keyword>
<name>A0A542E6S3_9MICO</name>
<organism evidence="24 25">
    <name type="scientific">Lapillicoccus jejuensis</name>
    <dbReference type="NCBI Taxonomy" id="402171"/>
    <lineage>
        <taxon>Bacteria</taxon>
        <taxon>Bacillati</taxon>
        <taxon>Actinomycetota</taxon>
        <taxon>Actinomycetes</taxon>
        <taxon>Micrococcales</taxon>
        <taxon>Intrasporangiaceae</taxon>
        <taxon>Lapillicoccus</taxon>
    </lineage>
</organism>
<dbReference type="GO" id="GO:0008955">
    <property type="term" value="F:peptidoglycan glycosyltransferase activity"/>
    <property type="evidence" value="ECO:0007669"/>
    <property type="project" value="UniProtKB-EC"/>
</dbReference>
<keyword evidence="6" id="KW-0808">Transferase</keyword>
<reference evidence="24 25" key="1">
    <citation type="submission" date="2019-06" db="EMBL/GenBank/DDBJ databases">
        <title>Sequencing the genomes of 1000 actinobacteria strains.</title>
        <authorList>
            <person name="Klenk H.-P."/>
        </authorList>
    </citation>
    <scope>NUCLEOTIDE SEQUENCE [LARGE SCALE GENOMIC DNA]</scope>
    <source>
        <strain evidence="24 25">DSM 18607</strain>
    </source>
</reference>
<keyword evidence="10 23" id="KW-1133">Transmembrane helix</keyword>
<accession>A0A542E6S3</accession>
<sequence length="427" mass="44449">MTAAGAPVPAGRRPRDTRGDATAGGLRGAAARLESPVTTYYVLLGTTALLVVFGLVMVLSASTVTSIEAGGSAFSDFANQAMFAVLGVVVAAVAAHLPVRWFRRLAVPAFATAIALQLLTFTGLGVTVLGNRNWIRLGPVTVQPSEILKLALVLLGAVVLSKKQRLLDRPLHVLVPFLVPCVLVGLGLVLKGGDLGTTLVLVAIVGAVLFTAGVPGRFFGVAAVVAALAVVALVTTSGNRMARVQAYLGGHCTSDEAASCYQTVHGLYALADGGWWGVGLGASKEKWSWLPEAHNDFIFAIIGEELGLPGTLVVLALFGVLAWACYRLVVRSTDPFVRVASAGVMVWILVQALINIGVVIGLLPVIGIPLPLVSSGGSALVMTLAALGMLLAFARNEPGARELLAERPSLVRSSLSVLPSRRHRRTP</sequence>
<comment type="function">
    <text evidence="21">Peptidoglycan polymerase that is essential for cell division.</text>
</comment>
<feature type="transmembrane region" description="Helical" evidence="23">
    <location>
        <begin position="171"/>
        <end position="189"/>
    </location>
</feature>
<dbReference type="GO" id="GO:0015648">
    <property type="term" value="F:lipid-linked peptidoglycan transporter activity"/>
    <property type="evidence" value="ECO:0007669"/>
    <property type="project" value="TreeGrafter"/>
</dbReference>
<keyword evidence="5" id="KW-0328">Glycosyltransferase</keyword>
<dbReference type="EC" id="2.4.99.28" evidence="19"/>
<feature type="transmembrane region" description="Helical" evidence="23">
    <location>
        <begin position="106"/>
        <end position="129"/>
    </location>
</feature>
<evidence type="ECO:0000256" key="11">
    <source>
        <dbReference type="ARBA" id="ARBA00023136"/>
    </source>
</evidence>
<dbReference type="Pfam" id="PF01098">
    <property type="entry name" value="FTSW_RODA_SPOVE"/>
    <property type="match status" value="1"/>
</dbReference>
<evidence type="ECO:0000256" key="18">
    <source>
        <dbReference type="ARBA" id="ARBA00041418"/>
    </source>
</evidence>
<evidence type="ECO:0000256" key="3">
    <source>
        <dbReference type="ARBA" id="ARBA00022475"/>
    </source>
</evidence>
<evidence type="ECO:0000256" key="8">
    <source>
        <dbReference type="ARBA" id="ARBA00022960"/>
    </source>
</evidence>
<evidence type="ECO:0000256" key="20">
    <source>
        <dbReference type="ARBA" id="ARBA00049902"/>
    </source>
</evidence>
<dbReference type="EMBL" id="VFMN01000001">
    <property type="protein sequence ID" value="TQJ11028.1"/>
    <property type="molecule type" value="Genomic_DNA"/>
</dbReference>
<evidence type="ECO:0000256" key="2">
    <source>
        <dbReference type="ARBA" id="ARBA00004752"/>
    </source>
</evidence>